<sequence length="466" mass="53344">LTLVCCLKSGLRPGTVILKCEMSKNTRIWMYILSGFVAFSLLSNYSLFVIVRNGTLIHRGKDTETVQSENTIVVMEINNTSPESEDTSTVKDIVYGDAESKNGQKNTTLLHNALLMYVDQQDRHIIQFTLFLYASWKYVMSHRYLKSNVTIDNATSVPNIIFDLIVYCHPKTCKRLPLDCIPLKHDAILEAIPRCWYTPSEPLQNFPGYPSGYEFINTFTFLLDDTLDQIAHKYDRILRTDTDVFISPAILGWSVEYPLVTGQGGYGSKFSENRLQGIATKLGLRYQHINNIGSSWYAEPGIFLKTVKLALDLSVHVYNHEFNKSLPGLEGIFHQSVEGKWPEWWRGVSTMYGSELAINHLIPNLTQDHIAFRCMDTDSADGITPVMKSPHIHCWNRGDFNKFEFTDKLTGFIKTDVRKLWTQNETTLYLGDLDVSGMTIRQYVTYIAWNGVLKYVPYMFEKMMAH</sequence>
<evidence type="ECO:0000313" key="3">
    <source>
        <dbReference type="Proteomes" id="UP000749559"/>
    </source>
</evidence>
<feature type="domain" description="DUF7164" evidence="1">
    <location>
        <begin position="107"/>
        <end position="460"/>
    </location>
</feature>
<organism evidence="2 3">
    <name type="scientific">Owenia fusiformis</name>
    <name type="common">Polychaete worm</name>
    <dbReference type="NCBI Taxonomy" id="6347"/>
    <lineage>
        <taxon>Eukaryota</taxon>
        <taxon>Metazoa</taxon>
        <taxon>Spiralia</taxon>
        <taxon>Lophotrochozoa</taxon>
        <taxon>Annelida</taxon>
        <taxon>Polychaeta</taxon>
        <taxon>Sedentaria</taxon>
        <taxon>Canalipalpata</taxon>
        <taxon>Sabellida</taxon>
        <taxon>Oweniida</taxon>
        <taxon>Oweniidae</taxon>
        <taxon>Owenia</taxon>
    </lineage>
</organism>
<evidence type="ECO:0000259" key="1">
    <source>
        <dbReference type="Pfam" id="PF23741"/>
    </source>
</evidence>
<keyword evidence="3" id="KW-1185">Reference proteome</keyword>
<evidence type="ECO:0000313" key="2">
    <source>
        <dbReference type="EMBL" id="CAH1776773.1"/>
    </source>
</evidence>
<reference evidence="2" key="1">
    <citation type="submission" date="2022-03" db="EMBL/GenBank/DDBJ databases">
        <authorList>
            <person name="Martin C."/>
        </authorList>
    </citation>
    <scope>NUCLEOTIDE SEQUENCE</scope>
</reference>
<comment type="caution">
    <text evidence="2">The sequence shown here is derived from an EMBL/GenBank/DDBJ whole genome shotgun (WGS) entry which is preliminary data.</text>
</comment>
<dbReference type="Pfam" id="PF23741">
    <property type="entry name" value="DUF7164"/>
    <property type="match status" value="1"/>
</dbReference>
<dbReference type="Proteomes" id="UP000749559">
    <property type="component" value="Unassembled WGS sequence"/>
</dbReference>
<dbReference type="OrthoDB" id="330499at2759"/>
<accession>A0A8J1XLE6</accession>
<name>A0A8J1XLE6_OWEFU</name>
<dbReference type="AlphaFoldDB" id="A0A8J1XLE6"/>
<protein>
    <recommendedName>
        <fullName evidence="1">DUF7164 domain-containing protein</fullName>
    </recommendedName>
</protein>
<gene>
    <name evidence="2" type="ORF">OFUS_LOCUS3915</name>
</gene>
<dbReference type="EMBL" id="CAIIXF020000002">
    <property type="protein sequence ID" value="CAH1776773.1"/>
    <property type="molecule type" value="Genomic_DNA"/>
</dbReference>
<dbReference type="InterPro" id="IPR055588">
    <property type="entry name" value="DUF7164"/>
</dbReference>
<proteinExistence type="predicted"/>
<feature type="non-terminal residue" evidence="2">
    <location>
        <position position="1"/>
    </location>
</feature>